<evidence type="ECO:0000259" key="11">
    <source>
        <dbReference type="SMART" id="SM00062"/>
    </source>
</evidence>
<keyword evidence="8" id="KW-0325">Glycoprotein</keyword>
<dbReference type="Gene3D" id="3.40.190.10">
    <property type="entry name" value="Periplasmic binding protein-like II"/>
    <property type="match status" value="2"/>
</dbReference>
<evidence type="ECO:0000256" key="1">
    <source>
        <dbReference type="ARBA" id="ARBA00004141"/>
    </source>
</evidence>
<sequence>MHICLNSSKKNTKSFKVLLGFVLLFSGNIWLYAQQANTNNGPATLRVGVAGIEPFVYSNSVSGIAEDIWNAIAENKSWNYKYIDYPNINAALEALQQGELDVVAGPISITSKRLEHMQFSQPFFNSSISIISRTDNLSFWEKIRPFFKVKFFVAIGVFLIILAIVGTLFWLAERHKSPDQFSKNPIQGIGAGMWLAVVTMSTTGYGDKAPITLLGRIIAGSWMVISIIFATSMVAGIASTLTLATISSATVANIEELSGARAATIAHSPSEDFLLKENVQVVGVDNLSEAIQKLLNKDVQAVVYDRPLLLYYIKNNRHDNLYISKAEYYKQGYGFAFPLQSSLVLDVNRELLKLAENQEITEIIHRYIEKDE</sequence>
<evidence type="ECO:0000256" key="6">
    <source>
        <dbReference type="ARBA" id="ARBA00023136"/>
    </source>
</evidence>
<keyword evidence="4 10" id="KW-1133">Transmembrane helix</keyword>
<gene>
    <name evidence="13" type="ORF">ACFSQP_02755</name>
</gene>
<keyword evidence="9" id="KW-0407">Ion channel</keyword>
<dbReference type="RefSeq" id="WP_376891595.1">
    <property type="nucleotide sequence ID" value="NZ_JBHULS010000001.1"/>
</dbReference>
<dbReference type="SMART" id="SM00079">
    <property type="entry name" value="PBPe"/>
    <property type="match status" value="1"/>
</dbReference>
<keyword evidence="2" id="KW-0813">Transport</keyword>
<evidence type="ECO:0000313" key="13">
    <source>
        <dbReference type="EMBL" id="MFD2550728.1"/>
    </source>
</evidence>
<dbReference type="SUPFAM" id="SSF81324">
    <property type="entry name" value="Voltage-gated potassium channels"/>
    <property type="match status" value="1"/>
</dbReference>
<feature type="domain" description="Solute-binding protein family 3/N-terminal" evidence="11">
    <location>
        <begin position="44"/>
        <end position="371"/>
    </location>
</feature>
<dbReference type="EMBL" id="JBHULS010000001">
    <property type="protein sequence ID" value="MFD2550728.1"/>
    <property type="molecule type" value="Genomic_DNA"/>
</dbReference>
<dbReference type="InterPro" id="IPR015683">
    <property type="entry name" value="Ionotropic_Glu_rcpt"/>
</dbReference>
<accession>A0ABW5KQY4</accession>
<proteinExistence type="predicted"/>
<dbReference type="InterPro" id="IPR001320">
    <property type="entry name" value="Iontro_rcpt_C"/>
</dbReference>
<evidence type="ECO:0000256" key="5">
    <source>
        <dbReference type="ARBA" id="ARBA00023065"/>
    </source>
</evidence>
<name>A0ABW5KQY4_9FLAO</name>
<keyword evidence="3 10" id="KW-0812">Transmembrane</keyword>
<feature type="transmembrane region" description="Helical" evidence="10">
    <location>
        <begin position="151"/>
        <end position="172"/>
    </location>
</feature>
<dbReference type="Gene3D" id="1.10.287.70">
    <property type="match status" value="1"/>
</dbReference>
<keyword evidence="14" id="KW-1185">Reference proteome</keyword>
<evidence type="ECO:0000256" key="10">
    <source>
        <dbReference type="SAM" id="Phobius"/>
    </source>
</evidence>
<feature type="transmembrane region" description="Helical" evidence="10">
    <location>
        <begin position="217"/>
        <end position="238"/>
    </location>
</feature>
<feature type="transmembrane region" description="Helical" evidence="10">
    <location>
        <begin position="15"/>
        <end position="33"/>
    </location>
</feature>
<evidence type="ECO:0000256" key="4">
    <source>
        <dbReference type="ARBA" id="ARBA00022989"/>
    </source>
</evidence>
<keyword evidence="6 10" id="KW-0472">Membrane</keyword>
<dbReference type="InterPro" id="IPR001638">
    <property type="entry name" value="Solute-binding_3/MltF_N"/>
</dbReference>
<evidence type="ECO:0000256" key="8">
    <source>
        <dbReference type="ARBA" id="ARBA00023180"/>
    </source>
</evidence>
<dbReference type="Pfam" id="PF00060">
    <property type="entry name" value="Lig_chan"/>
    <property type="match status" value="1"/>
</dbReference>
<dbReference type="Pfam" id="PF00497">
    <property type="entry name" value="SBP_bac_3"/>
    <property type="match status" value="1"/>
</dbReference>
<keyword evidence="7" id="KW-0675">Receptor</keyword>
<evidence type="ECO:0000313" key="14">
    <source>
        <dbReference type="Proteomes" id="UP001597472"/>
    </source>
</evidence>
<evidence type="ECO:0000256" key="7">
    <source>
        <dbReference type="ARBA" id="ARBA00023170"/>
    </source>
</evidence>
<evidence type="ECO:0000259" key="12">
    <source>
        <dbReference type="SMART" id="SM00079"/>
    </source>
</evidence>
<dbReference type="SUPFAM" id="SSF53850">
    <property type="entry name" value="Periplasmic binding protein-like II"/>
    <property type="match status" value="1"/>
</dbReference>
<evidence type="ECO:0000256" key="2">
    <source>
        <dbReference type="ARBA" id="ARBA00022448"/>
    </source>
</evidence>
<organism evidence="13 14">
    <name type="scientific">Bizionia sediminis</name>
    <dbReference type="NCBI Taxonomy" id="1737064"/>
    <lineage>
        <taxon>Bacteria</taxon>
        <taxon>Pseudomonadati</taxon>
        <taxon>Bacteroidota</taxon>
        <taxon>Flavobacteriia</taxon>
        <taxon>Flavobacteriales</taxon>
        <taxon>Flavobacteriaceae</taxon>
        <taxon>Bizionia</taxon>
    </lineage>
</organism>
<feature type="domain" description="Ionotropic glutamate receptor C-terminal" evidence="12">
    <location>
        <begin position="44"/>
        <end position="370"/>
    </location>
</feature>
<comment type="subcellular location">
    <subcellularLocation>
        <location evidence="1">Membrane</location>
        <topology evidence="1">Multi-pass membrane protein</topology>
    </subcellularLocation>
</comment>
<dbReference type="SMART" id="SM00062">
    <property type="entry name" value="PBPb"/>
    <property type="match status" value="1"/>
</dbReference>
<evidence type="ECO:0000256" key="9">
    <source>
        <dbReference type="ARBA" id="ARBA00023303"/>
    </source>
</evidence>
<reference evidence="14" key="1">
    <citation type="journal article" date="2019" name="Int. J. Syst. Evol. Microbiol.">
        <title>The Global Catalogue of Microorganisms (GCM) 10K type strain sequencing project: providing services to taxonomists for standard genome sequencing and annotation.</title>
        <authorList>
            <consortium name="The Broad Institute Genomics Platform"/>
            <consortium name="The Broad Institute Genome Sequencing Center for Infectious Disease"/>
            <person name="Wu L."/>
            <person name="Ma J."/>
        </authorList>
    </citation>
    <scope>NUCLEOTIDE SEQUENCE [LARGE SCALE GENOMIC DNA]</scope>
    <source>
        <strain evidence="14">KCTC 42587</strain>
    </source>
</reference>
<keyword evidence="5" id="KW-0406">Ion transport</keyword>
<feature type="transmembrane region" description="Helical" evidence="10">
    <location>
        <begin position="184"/>
        <end position="205"/>
    </location>
</feature>
<protein>
    <submittedName>
        <fullName evidence="13">Transporter substrate-binding domain-containing protein</fullName>
    </submittedName>
</protein>
<dbReference type="Proteomes" id="UP001597472">
    <property type="component" value="Unassembled WGS sequence"/>
</dbReference>
<evidence type="ECO:0000256" key="3">
    <source>
        <dbReference type="ARBA" id="ARBA00022692"/>
    </source>
</evidence>
<dbReference type="PANTHER" id="PTHR18966">
    <property type="entry name" value="IONOTROPIC GLUTAMATE RECEPTOR"/>
    <property type="match status" value="1"/>
</dbReference>
<comment type="caution">
    <text evidence="13">The sequence shown here is derived from an EMBL/GenBank/DDBJ whole genome shotgun (WGS) entry which is preliminary data.</text>
</comment>